<evidence type="ECO:0000256" key="1">
    <source>
        <dbReference type="SAM" id="Phobius"/>
    </source>
</evidence>
<dbReference type="EMBL" id="JACHKS010000001">
    <property type="protein sequence ID" value="MBB6331152.1"/>
    <property type="molecule type" value="Genomic_DNA"/>
</dbReference>
<organism evidence="3 4">
    <name type="scientific">Chryseobacterium sediminis</name>
    <dbReference type="NCBI Taxonomy" id="1679494"/>
    <lineage>
        <taxon>Bacteria</taxon>
        <taxon>Pseudomonadati</taxon>
        <taxon>Bacteroidota</taxon>
        <taxon>Flavobacteriia</taxon>
        <taxon>Flavobacteriales</taxon>
        <taxon>Weeksellaceae</taxon>
        <taxon>Chryseobacterium group</taxon>
        <taxon>Chryseobacterium</taxon>
    </lineage>
</organism>
<keyword evidence="1" id="KW-1133">Transmembrane helix</keyword>
<feature type="domain" description="DUF6680" evidence="2">
    <location>
        <begin position="21"/>
        <end position="167"/>
    </location>
</feature>
<name>A0ABR6PZT1_9FLAO</name>
<evidence type="ECO:0000259" key="2">
    <source>
        <dbReference type="Pfam" id="PF20385"/>
    </source>
</evidence>
<protein>
    <recommendedName>
        <fullName evidence="2">DUF6680 domain-containing protein</fullName>
    </recommendedName>
</protein>
<sequence length="186" mass="21376">MEIKDYIEISYWLISLAILAFTVYWIAVSPIKAVETGRKLDNEQNKYKAKSDLFLMLFSLRGNPTHHSFVNGLNQIDIVFEDSSEVLAAWGKLYDSLNNPSQSNAVETWALLRTELLSEMAQHLGYQKLKQTAIQRRYSPQAHAHADDDYYNYQQASKSFFESGTALNQYLLAHYQNLPEVKESNS</sequence>
<evidence type="ECO:0000313" key="4">
    <source>
        <dbReference type="Proteomes" id="UP000587367"/>
    </source>
</evidence>
<reference evidence="3 4" key="1">
    <citation type="submission" date="2020-08" db="EMBL/GenBank/DDBJ databases">
        <title>Functional genomics of gut bacteria from endangered species of beetles.</title>
        <authorList>
            <person name="Carlos-Shanley C."/>
        </authorList>
    </citation>
    <scope>NUCLEOTIDE SEQUENCE [LARGE SCALE GENOMIC DNA]</scope>
    <source>
        <strain evidence="3 4">S00068</strain>
    </source>
</reference>
<dbReference type="InterPro" id="IPR046502">
    <property type="entry name" value="DUF6680"/>
</dbReference>
<evidence type="ECO:0000313" key="3">
    <source>
        <dbReference type="EMBL" id="MBB6331152.1"/>
    </source>
</evidence>
<keyword evidence="4" id="KW-1185">Reference proteome</keyword>
<accession>A0ABR6PZT1</accession>
<keyword evidence="1" id="KW-0472">Membrane</keyword>
<keyword evidence="1" id="KW-0812">Transmembrane</keyword>
<gene>
    <name evidence="3" type="ORF">HNP24_002102</name>
</gene>
<dbReference type="RefSeq" id="WP_184556089.1">
    <property type="nucleotide sequence ID" value="NZ_JACHKS010000001.1"/>
</dbReference>
<feature type="transmembrane region" description="Helical" evidence="1">
    <location>
        <begin position="9"/>
        <end position="27"/>
    </location>
</feature>
<dbReference type="Proteomes" id="UP000587367">
    <property type="component" value="Unassembled WGS sequence"/>
</dbReference>
<dbReference type="Pfam" id="PF20385">
    <property type="entry name" value="DUF6680"/>
    <property type="match status" value="1"/>
</dbReference>
<comment type="caution">
    <text evidence="3">The sequence shown here is derived from an EMBL/GenBank/DDBJ whole genome shotgun (WGS) entry which is preliminary data.</text>
</comment>
<proteinExistence type="predicted"/>